<evidence type="ECO:0000313" key="5">
    <source>
        <dbReference type="Proteomes" id="UP000285908"/>
    </source>
</evidence>
<organism evidence="4 5">
    <name type="scientific">Mesobaculum littorinae</name>
    <dbReference type="NCBI Taxonomy" id="2486419"/>
    <lineage>
        <taxon>Bacteria</taxon>
        <taxon>Pseudomonadati</taxon>
        <taxon>Pseudomonadota</taxon>
        <taxon>Alphaproteobacteria</taxon>
        <taxon>Rhodobacterales</taxon>
        <taxon>Roseobacteraceae</taxon>
        <taxon>Mesobaculum</taxon>
    </lineage>
</organism>
<comment type="caution">
    <text evidence="4">The sequence shown here is derived from an EMBL/GenBank/DDBJ whole genome shotgun (WGS) entry which is preliminary data.</text>
</comment>
<protein>
    <submittedName>
        <fullName evidence="4">ABC transporter permease</fullName>
    </submittedName>
</protein>
<dbReference type="Pfam" id="PF01464">
    <property type="entry name" value="SLT"/>
    <property type="match status" value="1"/>
</dbReference>
<feature type="domain" description="Transglycosylase SLT" evidence="3">
    <location>
        <begin position="71"/>
        <end position="144"/>
    </location>
</feature>
<feature type="compositionally biased region" description="Basic and acidic residues" evidence="2">
    <location>
        <begin position="211"/>
        <end position="221"/>
    </location>
</feature>
<dbReference type="OrthoDB" id="5763339at2"/>
<comment type="similarity">
    <text evidence="1">Belongs to the virb1 family.</text>
</comment>
<dbReference type="Proteomes" id="UP000285908">
    <property type="component" value="Unassembled WGS sequence"/>
</dbReference>
<dbReference type="SUPFAM" id="SSF53955">
    <property type="entry name" value="Lysozyme-like"/>
    <property type="match status" value="1"/>
</dbReference>
<dbReference type="InterPro" id="IPR008258">
    <property type="entry name" value="Transglycosylase_SLT_dom_1"/>
</dbReference>
<dbReference type="InterPro" id="IPR023346">
    <property type="entry name" value="Lysozyme-like_dom_sf"/>
</dbReference>
<keyword evidence="5" id="KW-1185">Reference proteome</keyword>
<proteinExistence type="inferred from homology"/>
<evidence type="ECO:0000256" key="1">
    <source>
        <dbReference type="ARBA" id="ARBA00009387"/>
    </source>
</evidence>
<gene>
    <name evidence="4" type="ORF">EKE94_07780</name>
</gene>
<feature type="compositionally biased region" description="Low complexity" evidence="2">
    <location>
        <begin position="222"/>
        <end position="234"/>
    </location>
</feature>
<name>A0A438AK58_9RHOB</name>
<sequence>MAADVPSIRPKPRPTVVHVDPVARWDFRNDGAAWSAEVLSALRRHGAPLVKTVPRDIATWCPGYASAPPEARRAFWNGFLSALAKYESTYRPTAVGGGGRWYGLLQILPATARHHGCKAGTGGALKDGGANLSCAIRIMSRTVTRDGVIHAKSPRWSGVSADWGPMRSDEKRAEMARWLRGQPYCALFASPRPKWKERPEGLVAGPILPELRPEPRPESRPALRLAMLDPADLLPPRRPGAR</sequence>
<evidence type="ECO:0000259" key="3">
    <source>
        <dbReference type="Pfam" id="PF01464"/>
    </source>
</evidence>
<dbReference type="AlphaFoldDB" id="A0A438AK58"/>
<dbReference type="Gene3D" id="1.10.530.10">
    <property type="match status" value="1"/>
</dbReference>
<feature type="region of interest" description="Disordered" evidence="2">
    <location>
        <begin position="206"/>
        <end position="242"/>
    </location>
</feature>
<reference evidence="4 5" key="1">
    <citation type="submission" date="2018-11" db="EMBL/GenBank/DDBJ databases">
        <title>Mesobaculum littorinae gen. nov., sp. nov., isolated from Littorina scabra that represents a novel genus of the order Rhodobacteraceae.</title>
        <authorList>
            <person name="Li F."/>
        </authorList>
    </citation>
    <scope>NUCLEOTIDE SEQUENCE [LARGE SCALE GENOMIC DNA]</scope>
    <source>
        <strain evidence="4 5">M0103</strain>
    </source>
</reference>
<evidence type="ECO:0000313" key="4">
    <source>
        <dbReference type="EMBL" id="RVV99088.1"/>
    </source>
</evidence>
<evidence type="ECO:0000256" key="2">
    <source>
        <dbReference type="SAM" id="MobiDB-lite"/>
    </source>
</evidence>
<accession>A0A438AK58</accession>
<dbReference type="EMBL" id="RQXX01000002">
    <property type="protein sequence ID" value="RVV99088.1"/>
    <property type="molecule type" value="Genomic_DNA"/>
</dbReference>